<keyword evidence="3" id="KW-0449">Lipoprotein</keyword>
<dbReference type="Pfam" id="PF00403">
    <property type="entry name" value="HMA"/>
    <property type="match status" value="1"/>
</dbReference>
<name>A0A9P9Z9L5_9POAL</name>
<evidence type="ECO:0000313" key="7">
    <source>
        <dbReference type="EMBL" id="KAJ1684879.1"/>
    </source>
</evidence>
<feature type="compositionally biased region" description="Acidic residues" evidence="5">
    <location>
        <begin position="143"/>
        <end position="158"/>
    </location>
</feature>
<organism evidence="7 8">
    <name type="scientific">Rhynchospora breviuscula</name>
    <dbReference type="NCBI Taxonomy" id="2022672"/>
    <lineage>
        <taxon>Eukaryota</taxon>
        <taxon>Viridiplantae</taxon>
        <taxon>Streptophyta</taxon>
        <taxon>Embryophyta</taxon>
        <taxon>Tracheophyta</taxon>
        <taxon>Spermatophyta</taxon>
        <taxon>Magnoliopsida</taxon>
        <taxon>Liliopsida</taxon>
        <taxon>Poales</taxon>
        <taxon>Cyperaceae</taxon>
        <taxon>Cyperoideae</taxon>
        <taxon>Rhynchosporeae</taxon>
        <taxon>Rhynchospora</taxon>
    </lineage>
</organism>
<dbReference type="SUPFAM" id="SSF55008">
    <property type="entry name" value="HMA, heavy metal-associated domain"/>
    <property type="match status" value="1"/>
</dbReference>
<feature type="domain" description="HMA" evidence="6">
    <location>
        <begin position="12"/>
        <end position="75"/>
    </location>
</feature>
<keyword evidence="3" id="KW-0636">Prenylation</keyword>
<evidence type="ECO:0000259" key="6">
    <source>
        <dbReference type="PROSITE" id="PS50846"/>
    </source>
</evidence>
<dbReference type="CDD" id="cd00371">
    <property type="entry name" value="HMA"/>
    <property type="match status" value="1"/>
</dbReference>
<feature type="compositionally biased region" description="Low complexity" evidence="5">
    <location>
        <begin position="203"/>
        <end position="227"/>
    </location>
</feature>
<feature type="region of interest" description="Disordered" evidence="5">
    <location>
        <begin position="73"/>
        <end position="106"/>
    </location>
</feature>
<dbReference type="FunFam" id="3.30.70.100:FF:000008">
    <property type="entry name" value="Copper transport protein ATOX1"/>
    <property type="match status" value="1"/>
</dbReference>
<evidence type="ECO:0000313" key="8">
    <source>
        <dbReference type="Proteomes" id="UP001151287"/>
    </source>
</evidence>
<evidence type="ECO:0000256" key="1">
    <source>
        <dbReference type="ARBA" id="ARBA00022481"/>
    </source>
</evidence>
<comment type="caution">
    <text evidence="7">The sequence shown here is derived from an EMBL/GenBank/DDBJ whole genome shotgun (WGS) entry which is preliminary data.</text>
</comment>
<evidence type="ECO:0000256" key="5">
    <source>
        <dbReference type="SAM" id="MobiDB-lite"/>
    </source>
</evidence>
<sequence>MTKDDDFKMLKIQTHVLRVNIHCDGCKDKVKKLLTKIEGVFSVNIDVEHQKVTVVGSVDANTLLRKLSRSGKHAELWSNKPNNQANHKQSNNIPQKNQKQNNPNQRHNQLISNQKDQGNKNNLMQGLKAFKNQHKGGKVPDLYSEDEFDDDFDDDEDDFDEEDFKVLNEKMGQLNFLKQMNMGNNNGGHNNNNAKKNGGGNGNPNANNGKKNQNGGNNQNQLGKNGNVPGALNFGGANGKMMANFGALGGDHAKRVNGLNGLNGMHGMNGMNGINGMMGLHGNPGIQSTVPVGGAGNHQNHGMMMGGMHHHHPSSMMAGNNNLRGGNMMMMHDGATARYMQQQPQMMYARSPQVMPYTGYYGYNPSPNIYYGYNNYYASPYHGESSKNSDGFGYMFSDENTSGCSIM</sequence>
<comment type="similarity">
    <text evidence="4">Belongs to the HIPP family.</text>
</comment>
<dbReference type="GO" id="GO:0046872">
    <property type="term" value="F:metal ion binding"/>
    <property type="evidence" value="ECO:0007669"/>
    <property type="project" value="UniProtKB-KW"/>
</dbReference>
<dbReference type="EMBL" id="JAMQYH010000005">
    <property type="protein sequence ID" value="KAJ1684879.1"/>
    <property type="molecule type" value="Genomic_DNA"/>
</dbReference>
<feature type="region of interest" description="Disordered" evidence="5">
    <location>
        <begin position="179"/>
        <end position="231"/>
    </location>
</feature>
<keyword evidence="8" id="KW-1185">Reference proteome</keyword>
<keyword evidence="1" id="KW-0488">Methylation</keyword>
<evidence type="ECO:0000256" key="4">
    <source>
        <dbReference type="ARBA" id="ARBA00024045"/>
    </source>
</evidence>
<dbReference type="PANTHER" id="PTHR45868">
    <property type="entry name" value="HEAVY METAL-ASSOCIATED ISOPRENYLATED PLANT PROTEIN 33-RELATED"/>
    <property type="match status" value="1"/>
</dbReference>
<feature type="region of interest" description="Disordered" evidence="5">
    <location>
        <begin position="133"/>
        <end position="158"/>
    </location>
</feature>
<dbReference type="OrthoDB" id="689350at2759"/>
<proteinExistence type="inferred from homology"/>
<evidence type="ECO:0000256" key="2">
    <source>
        <dbReference type="ARBA" id="ARBA00022723"/>
    </source>
</evidence>
<gene>
    <name evidence="7" type="ORF">LUZ63_016269</name>
</gene>
<feature type="compositionally biased region" description="Low complexity" evidence="5">
    <location>
        <begin position="88"/>
        <end position="106"/>
    </location>
</feature>
<dbReference type="AlphaFoldDB" id="A0A9P9Z9L5"/>
<dbReference type="Proteomes" id="UP001151287">
    <property type="component" value="Unassembled WGS sequence"/>
</dbReference>
<evidence type="ECO:0000256" key="3">
    <source>
        <dbReference type="ARBA" id="ARBA00023289"/>
    </source>
</evidence>
<dbReference type="PROSITE" id="PS50846">
    <property type="entry name" value="HMA_2"/>
    <property type="match status" value="1"/>
</dbReference>
<dbReference type="Gene3D" id="3.30.70.100">
    <property type="match status" value="1"/>
</dbReference>
<protein>
    <recommendedName>
        <fullName evidence="6">HMA domain-containing protein</fullName>
    </recommendedName>
</protein>
<reference evidence="7" key="1">
    <citation type="journal article" date="2022" name="Cell">
        <title>Repeat-based holocentromeres influence genome architecture and karyotype evolution.</title>
        <authorList>
            <person name="Hofstatter P.G."/>
            <person name="Thangavel G."/>
            <person name="Lux T."/>
            <person name="Neumann P."/>
            <person name="Vondrak T."/>
            <person name="Novak P."/>
            <person name="Zhang M."/>
            <person name="Costa L."/>
            <person name="Castellani M."/>
            <person name="Scott A."/>
            <person name="Toegelov H."/>
            <person name="Fuchs J."/>
            <person name="Mata-Sucre Y."/>
            <person name="Dias Y."/>
            <person name="Vanzela A.L.L."/>
            <person name="Huettel B."/>
            <person name="Almeida C.C.S."/>
            <person name="Simkova H."/>
            <person name="Souza G."/>
            <person name="Pedrosa-Harand A."/>
            <person name="Macas J."/>
            <person name="Mayer K.F.X."/>
            <person name="Houben A."/>
            <person name="Marques A."/>
        </authorList>
    </citation>
    <scope>NUCLEOTIDE SEQUENCE</scope>
    <source>
        <strain evidence="7">RhyBre1mFocal</strain>
    </source>
</reference>
<feature type="compositionally biased region" description="Low complexity" evidence="5">
    <location>
        <begin position="179"/>
        <end position="196"/>
    </location>
</feature>
<keyword evidence="2" id="KW-0479">Metal-binding</keyword>
<dbReference type="InterPro" id="IPR006121">
    <property type="entry name" value="HMA_dom"/>
</dbReference>
<accession>A0A9P9Z9L5</accession>
<dbReference type="InterPro" id="IPR036163">
    <property type="entry name" value="HMA_dom_sf"/>
</dbReference>
<dbReference type="PANTHER" id="PTHR45868:SF19">
    <property type="entry name" value="HEAVY METAL-ASSOCIATED ISOPRENYLATED PLANT PROTEIN 37"/>
    <property type="match status" value="1"/>
</dbReference>